<keyword evidence="2" id="KW-1185">Reference proteome</keyword>
<evidence type="ECO:0000313" key="1">
    <source>
        <dbReference type="EMBL" id="GGN90459.1"/>
    </source>
</evidence>
<dbReference type="RefSeq" id="WP_188995557.1">
    <property type="nucleotide sequence ID" value="NZ_BMOU01000001.1"/>
</dbReference>
<sequence length="103" mass="11046">MKTLARADGGTTVDPTDSEAVRSHLERFAGPNRVTERDDGTLTAEFGASTYVSVGPEGRVATGMPLHAFDAPADRLVFDHDAGELHVEGRSDGGQVTYTFRRP</sequence>
<accession>A0A830GLK8</accession>
<dbReference type="EMBL" id="BMOU01000001">
    <property type="protein sequence ID" value="GGN90459.1"/>
    <property type="molecule type" value="Genomic_DNA"/>
</dbReference>
<gene>
    <name evidence="1" type="ORF">GCM10009030_12480</name>
</gene>
<proteinExistence type="predicted"/>
<protein>
    <submittedName>
        <fullName evidence="1">Uncharacterized protein</fullName>
    </submittedName>
</protein>
<dbReference type="AlphaFoldDB" id="A0A830GLK8"/>
<reference evidence="1" key="1">
    <citation type="journal article" date="2014" name="Int. J. Syst. Evol. Microbiol.">
        <title>Complete genome sequence of Corynebacterium casei LMG S-19264T (=DSM 44701T), isolated from a smear-ripened cheese.</title>
        <authorList>
            <consortium name="US DOE Joint Genome Institute (JGI-PGF)"/>
            <person name="Walter F."/>
            <person name="Albersmeier A."/>
            <person name="Kalinowski J."/>
            <person name="Ruckert C."/>
        </authorList>
    </citation>
    <scope>NUCLEOTIDE SEQUENCE</scope>
    <source>
        <strain evidence="1">JCM 17820</strain>
    </source>
</reference>
<dbReference type="Proteomes" id="UP000605784">
    <property type="component" value="Unassembled WGS sequence"/>
</dbReference>
<comment type="caution">
    <text evidence="1">The sequence shown here is derived from an EMBL/GenBank/DDBJ whole genome shotgun (WGS) entry which is preliminary data.</text>
</comment>
<evidence type="ECO:0000313" key="2">
    <source>
        <dbReference type="Proteomes" id="UP000605784"/>
    </source>
</evidence>
<reference evidence="1" key="2">
    <citation type="submission" date="2020-09" db="EMBL/GenBank/DDBJ databases">
        <authorList>
            <person name="Sun Q."/>
            <person name="Ohkuma M."/>
        </authorList>
    </citation>
    <scope>NUCLEOTIDE SEQUENCE</scope>
    <source>
        <strain evidence="1">JCM 17820</strain>
    </source>
</reference>
<organism evidence="1 2">
    <name type="scientific">Haloarcula pellucida</name>
    <dbReference type="NCBI Taxonomy" id="1427151"/>
    <lineage>
        <taxon>Archaea</taxon>
        <taxon>Methanobacteriati</taxon>
        <taxon>Methanobacteriota</taxon>
        <taxon>Stenosarchaea group</taxon>
        <taxon>Halobacteria</taxon>
        <taxon>Halobacteriales</taxon>
        <taxon>Haloarculaceae</taxon>
        <taxon>Haloarcula</taxon>
    </lineage>
</organism>
<name>A0A830GLK8_9EURY</name>